<reference evidence="2 3" key="1">
    <citation type="journal article" date="2019" name="Nat. Ecol. Evol.">
        <title>Megaphylogeny resolves global patterns of mushroom evolution.</title>
        <authorList>
            <person name="Varga T."/>
            <person name="Krizsan K."/>
            <person name="Foldi C."/>
            <person name="Dima B."/>
            <person name="Sanchez-Garcia M."/>
            <person name="Sanchez-Ramirez S."/>
            <person name="Szollosi G.J."/>
            <person name="Szarkandi J.G."/>
            <person name="Papp V."/>
            <person name="Albert L."/>
            <person name="Andreopoulos W."/>
            <person name="Angelini C."/>
            <person name="Antonin V."/>
            <person name="Barry K.W."/>
            <person name="Bougher N.L."/>
            <person name="Buchanan P."/>
            <person name="Buyck B."/>
            <person name="Bense V."/>
            <person name="Catcheside P."/>
            <person name="Chovatia M."/>
            <person name="Cooper J."/>
            <person name="Damon W."/>
            <person name="Desjardin D."/>
            <person name="Finy P."/>
            <person name="Geml J."/>
            <person name="Haridas S."/>
            <person name="Hughes K."/>
            <person name="Justo A."/>
            <person name="Karasinski D."/>
            <person name="Kautmanova I."/>
            <person name="Kiss B."/>
            <person name="Kocsube S."/>
            <person name="Kotiranta H."/>
            <person name="LaButti K.M."/>
            <person name="Lechner B.E."/>
            <person name="Liimatainen K."/>
            <person name="Lipzen A."/>
            <person name="Lukacs Z."/>
            <person name="Mihaltcheva S."/>
            <person name="Morgado L.N."/>
            <person name="Niskanen T."/>
            <person name="Noordeloos M.E."/>
            <person name="Ohm R.A."/>
            <person name="Ortiz-Santana B."/>
            <person name="Ovrebo C."/>
            <person name="Racz N."/>
            <person name="Riley R."/>
            <person name="Savchenko A."/>
            <person name="Shiryaev A."/>
            <person name="Soop K."/>
            <person name="Spirin V."/>
            <person name="Szebenyi C."/>
            <person name="Tomsovsky M."/>
            <person name="Tulloss R.E."/>
            <person name="Uehling J."/>
            <person name="Grigoriev I.V."/>
            <person name="Vagvolgyi C."/>
            <person name="Papp T."/>
            <person name="Martin F.M."/>
            <person name="Miettinen O."/>
            <person name="Hibbett D.S."/>
            <person name="Nagy L.G."/>
        </authorList>
    </citation>
    <scope>NUCLEOTIDE SEQUENCE [LARGE SCALE GENOMIC DNA]</scope>
    <source>
        <strain evidence="2 3">OMC1185</strain>
    </source>
</reference>
<evidence type="ECO:0000313" key="2">
    <source>
        <dbReference type="EMBL" id="TFK51059.1"/>
    </source>
</evidence>
<keyword evidence="3" id="KW-1185">Reference proteome</keyword>
<gene>
    <name evidence="2" type="ORF">OE88DRAFT_209659</name>
</gene>
<feature type="transmembrane region" description="Helical" evidence="1">
    <location>
        <begin position="21"/>
        <end position="45"/>
    </location>
</feature>
<keyword evidence="1" id="KW-1133">Transmembrane helix</keyword>
<dbReference type="Proteomes" id="UP000305948">
    <property type="component" value="Unassembled WGS sequence"/>
</dbReference>
<evidence type="ECO:0000256" key="1">
    <source>
        <dbReference type="SAM" id="Phobius"/>
    </source>
</evidence>
<feature type="transmembrane region" description="Helical" evidence="1">
    <location>
        <begin position="65"/>
        <end position="87"/>
    </location>
</feature>
<name>A0A5C3MZZ1_9AGAM</name>
<proteinExistence type="predicted"/>
<dbReference type="AlphaFoldDB" id="A0A5C3MZZ1"/>
<protein>
    <submittedName>
        <fullName evidence="2">Uncharacterized protein</fullName>
    </submittedName>
</protein>
<organism evidence="2 3">
    <name type="scientific">Heliocybe sulcata</name>
    <dbReference type="NCBI Taxonomy" id="5364"/>
    <lineage>
        <taxon>Eukaryota</taxon>
        <taxon>Fungi</taxon>
        <taxon>Dikarya</taxon>
        <taxon>Basidiomycota</taxon>
        <taxon>Agaricomycotina</taxon>
        <taxon>Agaricomycetes</taxon>
        <taxon>Gloeophyllales</taxon>
        <taxon>Gloeophyllaceae</taxon>
        <taxon>Heliocybe</taxon>
    </lineage>
</organism>
<accession>A0A5C3MZZ1</accession>
<dbReference type="EMBL" id="ML213512">
    <property type="protein sequence ID" value="TFK51059.1"/>
    <property type="molecule type" value="Genomic_DNA"/>
</dbReference>
<evidence type="ECO:0000313" key="3">
    <source>
        <dbReference type="Proteomes" id="UP000305948"/>
    </source>
</evidence>
<keyword evidence="1" id="KW-0472">Membrane</keyword>
<sequence length="183" mass="19973">MWRRTPRTYCGSIDTFGGSDVLFLLFIHLTPLVVSSFVDPAFFVTSHDLVAVLGSDERVARATGLISHELVICIAVFGIIASDVACFRHGPLHALYDMIADIVSRLEPLRNHAIEPGFIAGRETKAIDGVLNHDNLVPHRLLVAIALADEVCRQRTYLASCARITSSSLSTRIPTVSSRCPSC</sequence>
<keyword evidence="1" id="KW-0812">Transmembrane</keyword>